<accession>A0A6J6EW47</accession>
<organism evidence="3">
    <name type="scientific">freshwater metagenome</name>
    <dbReference type="NCBI Taxonomy" id="449393"/>
    <lineage>
        <taxon>unclassified sequences</taxon>
        <taxon>metagenomes</taxon>
        <taxon>ecological metagenomes</taxon>
    </lineage>
</organism>
<sequence>MTTLQLTKHHGLGNDFLVVFDPPVETDRLAELAVALCDRRTGIGADGLLVATDAPGHSARMVLYNADGSRAEMSGNGIRCFAQAVAMRRGDLDAQRILTDAGDRLVRLAATDRDDTIDASVDMGEIRPGSEPEGWAAIGCHPDRPVLHLNTGNPHTVVGVDEVDVVDLQRLGEQVPGTNLEIVEPGTERDVIRMRVHERGAGITRACGTGACASAFAARAWGLVPSSVTEIVVQMDGGRAKVRLDEPAPGRATLVGPSVLIGRITVEVEHHLREFTPVTGVGDAHEGNPTSA</sequence>
<dbReference type="AlphaFoldDB" id="A0A6J6EW47"/>
<dbReference type="PANTHER" id="PTHR31689:SF0">
    <property type="entry name" value="DIAMINOPIMELATE EPIMERASE"/>
    <property type="match status" value="1"/>
</dbReference>
<name>A0A6J6EW47_9ZZZZ</name>
<dbReference type="NCBIfam" id="TIGR00652">
    <property type="entry name" value="DapF"/>
    <property type="match status" value="1"/>
</dbReference>
<dbReference type="Pfam" id="PF01678">
    <property type="entry name" value="DAP_epimerase"/>
    <property type="match status" value="2"/>
</dbReference>
<evidence type="ECO:0000313" key="3">
    <source>
        <dbReference type="EMBL" id="CAB4580830.1"/>
    </source>
</evidence>
<reference evidence="3" key="1">
    <citation type="submission" date="2020-05" db="EMBL/GenBank/DDBJ databases">
        <authorList>
            <person name="Chiriac C."/>
            <person name="Salcher M."/>
            <person name="Ghai R."/>
            <person name="Kavagutti S V."/>
        </authorList>
    </citation>
    <scope>NUCLEOTIDE SEQUENCE</scope>
</reference>
<dbReference type="Gene3D" id="3.10.310.10">
    <property type="entry name" value="Diaminopimelate Epimerase, Chain A, domain 1"/>
    <property type="match status" value="2"/>
</dbReference>
<evidence type="ECO:0000256" key="1">
    <source>
        <dbReference type="ARBA" id="ARBA00010219"/>
    </source>
</evidence>
<dbReference type="SUPFAM" id="SSF54506">
    <property type="entry name" value="Diaminopimelate epimerase-like"/>
    <property type="match status" value="2"/>
</dbReference>
<dbReference type="EMBL" id="CAEZSR010000152">
    <property type="protein sequence ID" value="CAB4580830.1"/>
    <property type="molecule type" value="Genomic_DNA"/>
</dbReference>
<dbReference type="InterPro" id="IPR001653">
    <property type="entry name" value="DAP_epimerase_DapF"/>
</dbReference>
<keyword evidence="2" id="KW-0413">Isomerase</keyword>
<proteinExistence type="inferred from homology"/>
<evidence type="ECO:0000256" key="2">
    <source>
        <dbReference type="ARBA" id="ARBA00023235"/>
    </source>
</evidence>
<dbReference type="HAMAP" id="MF_00197">
    <property type="entry name" value="DAP_epimerase"/>
    <property type="match status" value="1"/>
</dbReference>
<protein>
    <submittedName>
        <fullName evidence="3">Unannotated protein</fullName>
    </submittedName>
</protein>
<comment type="similarity">
    <text evidence="1">Belongs to the diaminopimelate epimerase family.</text>
</comment>
<dbReference type="PANTHER" id="PTHR31689">
    <property type="entry name" value="DIAMINOPIMELATE EPIMERASE, CHLOROPLASTIC"/>
    <property type="match status" value="1"/>
</dbReference>
<gene>
    <name evidence="3" type="ORF">UFOPK1493_03063</name>
</gene>
<dbReference type="GO" id="GO:0009089">
    <property type="term" value="P:lysine biosynthetic process via diaminopimelate"/>
    <property type="evidence" value="ECO:0007669"/>
    <property type="project" value="InterPro"/>
</dbReference>
<dbReference type="GO" id="GO:0008837">
    <property type="term" value="F:diaminopimelate epimerase activity"/>
    <property type="evidence" value="ECO:0007669"/>
    <property type="project" value="InterPro"/>
</dbReference>
<dbReference type="GO" id="GO:0005829">
    <property type="term" value="C:cytosol"/>
    <property type="evidence" value="ECO:0007669"/>
    <property type="project" value="TreeGrafter"/>
</dbReference>